<sequence length="190" mass="20672">MPFSALQIEAGVISLRGLERRIMRAILYLESILLRPVPTGKAMTVNIPHTDVFPELGDDSLKALGVIAELVAVDWVVSLGDLMRADSLTQAAQAMTCSNAGAFVDVPSFSLTPSDFTLDVDQYEDVYLATELQCGIISAHATIGGHVYTCTFFVDAQNIDWNKLQVAFQKVFDENSIYRSVFIPSAAGHA</sequence>
<dbReference type="Proteomes" id="UP001140453">
    <property type="component" value="Unassembled WGS sequence"/>
</dbReference>
<accession>A0A9W9CVU6</accession>
<comment type="caution">
    <text evidence="1">The sequence shown here is derived from an EMBL/GenBank/DDBJ whole genome shotgun (WGS) entry which is preliminary data.</text>
</comment>
<proteinExistence type="predicted"/>
<protein>
    <submittedName>
        <fullName evidence="1">Uncharacterized protein</fullName>
    </submittedName>
</protein>
<organism evidence="1 2">
    <name type="scientific">Gnomoniopsis smithogilvyi</name>
    <dbReference type="NCBI Taxonomy" id="1191159"/>
    <lineage>
        <taxon>Eukaryota</taxon>
        <taxon>Fungi</taxon>
        <taxon>Dikarya</taxon>
        <taxon>Ascomycota</taxon>
        <taxon>Pezizomycotina</taxon>
        <taxon>Sordariomycetes</taxon>
        <taxon>Sordariomycetidae</taxon>
        <taxon>Diaporthales</taxon>
        <taxon>Gnomoniaceae</taxon>
        <taxon>Gnomoniopsis</taxon>
    </lineage>
</organism>
<evidence type="ECO:0000313" key="2">
    <source>
        <dbReference type="Proteomes" id="UP001140453"/>
    </source>
</evidence>
<dbReference type="EMBL" id="JAPEVB010000004">
    <property type="protein sequence ID" value="KAJ4389226.1"/>
    <property type="molecule type" value="Genomic_DNA"/>
</dbReference>
<gene>
    <name evidence="1" type="ORF">N0V93_006690</name>
</gene>
<name>A0A9W9CVU6_9PEZI</name>
<keyword evidence="2" id="KW-1185">Reference proteome</keyword>
<reference evidence="1" key="1">
    <citation type="submission" date="2022-10" db="EMBL/GenBank/DDBJ databases">
        <title>Tapping the CABI collections for fungal endophytes: first genome assemblies for Collariella, Neodidymelliopsis, Ascochyta clinopodiicola, Didymella pomorum, Didymosphaeria variabile, Neocosmospora piperis and Neocucurbitaria cava.</title>
        <authorList>
            <person name="Hill R."/>
        </authorList>
    </citation>
    <scope>NUCLEOTIDE SEQUENCE</scope>
    <source>
        <strain evidence="1">IMI 355082</strain>
    </source>
</reference>
<dbReference type="AlphaFoldDB" id="A0A9W9CVU6"/>
<evidence type="ECO:0000313" key="1">
    <source>
        <dbReference type="EMBL" id="KAJ4389226.1"/>
    </source>
</evidence>